<feature type="transmembrane region" description="Helical" evidence="1">
    <location>
        <begin position="108"/>
        <end position="130"/>
    </location>
</feature>
<keyword evidence="4" id="KW-1185">Reference proteome</keyword>
<dbReference type="STRING" id="568816.Acin_0616"/>
<dbReference type="AlphaFoldDB" id="G4Q462"/>
<dbReference type="EMBL" id="CP003058">
    <property type="protein sequence ID" value="AEQ21856.1"/>
    <property type="molecule type" value="Genomic_DNA"/>
</dbReference>
<evidence type="ECO:0000259" key="2">
    <source>
        <dbReference type="Pfam" id="PF07670"/>
    </source>
</evidence>
<feature type="transmembrane region" description="Helical" evidence="1">
    <location>
        <begin position="77"/>
        <end position="96"/>
    </location>
</feature>
<feature type="transmembrane region" description="Helical" evidence="1">
    <location>
        <begin position="38"/>
        <end position="56"/>
    </location>
</feature>
<gene>
    <name evidence="3" type="ordered locus">Acin_0616</name>
</gene>
<proteinExistence type="predicted"/>
<feature type="transmembrane region" description="Helical" evidence="1">
    <location>
        <begin position="217"/>
        <end position="237"/>
    </location>
</feature>
<feature type="transmembrane region" description="Helical" evidence="1">
    <location>
        <begin position="190"/>
        <end position="211"/>
    </location>
</feature>
<keyword evidence="1" id="KW-1133">Transmembrane helix</keyword>
<dbReference type="PATRIC" id="fig|568816.4.peg.598"/>
<reference evidence="3 4" key="1">
    <citation type="journal article" date="2011" name="J. Bacteriol.">
        <title>Complete genome sequence of Acidaminococcus intestini RYC-MR95, a Gram-negative bacterium from the phylum Firmicutes.</title>
        <authorList>
            <person name="D'Auria G."/>
            <person name="Galan J.C."/>
            <person name="Rodriguez-Alcayna M."/>
            <person name="Moya A."/>
            <person name="Baquero F."/>
            <person name="Latorre A."/>
        </authorList>
    </citation>
    <scope>NUCLEOTIDE SEQUENCE [LARGE SCALE GENOMIC DNA]</scope>
    <source>
        <strain evidence="3 4">RyC-MR95</strain>
    </source>
</reference>
<protein>
    <submittedName>
        <fullName evidence="3">Nucleoside recognition protein</fullName>
    </submittedName>
</protein>
<keyword evidence="1" id="KW-0812">Transmembrane</keyword>
<dbReference type="KEGG" id="ain:Acin_0616"/>
<dbReference type="InterPro" id="IPR011642">
    <property type="entry name" value="Gate_dom"/>
</dbReference>
<feature type="transmembrane region" description="Helical" evidence="1">
    <location>
        <begin position="344"/>
        <end position="368"/>
    </location>
</feature>
<feature type="transmembrane region" description="Helical" evidence="1">
    <location>
        <begin position="375"/>
        <end position="396"/>
    </location>
</feature>
<feature type="transmembrane region" description="Helical" evidence="1">
    <location>
        <begin position="296"/>
        <end position="324"/>
    </location>
</feature>
<feature type="transmembrane region" description="Helical" evidence="1">
    <location>
        <begin position="408"/>
        <end position="430"/>
    </location>
</feature>
<dbReference type="eggNOG" id="COG3314">
    <property type="taxonomic scope" value="Bacteria"/>
</dbReference>
<sequence>MGLFLFLFPVWVDGNMNIPLGLISNAIAQWIHPFSNAILMICVGISAIFSWICTIWRPNWSRTNSLWNELFYVSHPYLFIRTIGAVITILVATQTGPDWLISEETGGSIIQLMGILIAWFLAASFLIPLLTEYGIMDFTGTLLRNILKPLFHLPGRAAIDLLASWVGNCNVGVVLTTKQYESGYYTDREAILIASCFSATSLPFCLVIAAIMGVDQYFIQLYFILSLVGTLSAMIMSRIWPLEGKWKDEYYPPVGRKVQEVHPVGISRSRWALHQAIKRAEKGPTFFQLVSNGIQLFLNIIFTLVPVTMCIGTLACCLSSYTPLFQWIALPFQWYFKLCGLKEYAAAAPGAVVGFVDMFIPAMICAGITSMKTRFVICILSLVQIIYMTEVGSIMLNSKLPITIMDLAIIFLEKTIIAIPMIVFFTDLFVKFQE</sequence>
<dbReference type="Proteomes" id="UP000007093">
    <property type="component" value="Chromosome"/>
</dbReference>
<feature type="domain" description="Nucleoside transporter/FeoB GTPase Gate" evidence="2">
    <location>
        <begin position="117"/>
        <end position="213"/>
    </location>
</feature>
<keyword evidence="1" id="KW-0472">Membrane</keyword>
<dbReference type="Pfam" id="PF07670">
    <property type="entry name" value="Gate"/>
    <property type="match status" value="1"/>
</dbReference>
<evidence type="ECO:0000256" key="1">
    <source>
        <dbReference type="SAM" id="Phobius"/>
    </source>
</evidence>
<dbReference type="HOGENOM" id="CLU_048533_0_0_9"/>
<accession>G4Q462</accession>
<dbReference type="InParanoid" id="G4Q462"/>
<evidence type="ECO:0000313" key="4">
    <source>
        <dbReference type="Proteomes" id="UP000007093"/>
    </source>
</evidence>
<name>G4Q462_ACIIR</name>
<organism evidence="3 4">
    <name type="scientific">Acidaminococcus intestini (strain RyC-MR95)</name>
    <dbReference type="NCBI Taxonomy" id="568816"/>
    <lineage>
        <taxon>Bacteria</taxon>
        <taxon>Bacillati</taxon>
        <taxon>Bacillota</taxon>
        <taxon>Negativicutes</taxon>
        <taxon>Acidaminococcales</taxon>
        <taxon>Acidaminococcaceae</taxon>
        <taxon>Acidaminococcus</taxon>
    </lineage>
</organism>
<evidence type="ECO:0000313" key="3">
    <source>
        <dbReference type="EMBL" id="AEQ21856.1"/>
    </source>
</evidence>